<comment type="caution">
    <text evidence="2">The sequence shown here is derived from an EMBL/GenBank/DDBJ whole genome shotgun (WGS) entry which is preliminary data.</text>
</comment>
<organism evidence="2 3">
    <name type="scientific">Cephalotrichum gorgonifer</name>
    <dbReference type="NCBI Taxonomy" id="2041049"/>
    <lineage>
        <taxon>Eukaryota</taxon>
        <taxon>Fungi</taxon>
        <taxon>Dikarya</taxon>
        <taxon>Ascomycota</taxon>
        <taxon>Pezizomycotina</taxon>
        <taxon>Sordariomycetes</taxon>
        <taxon>Hypocreomycetidae</taxon>
        <taxon>Microascales</taxon>
        <taxon>Microascaceae</taxon>
        <taxon>Cephalotrichum</taxon>
    </lineage>
</organism>
<accession>A0AAE8SSQ9</accession>
<keyword evidence="3" id="KW-1185">Reference proteome</keyword>
<dbReference type="EMBL" id="ONZQ02000003">
    <property type="protein sequence ID" value="SPN99697.1"/>
    <property type="molecule type" value="Genomic_DNA"/>
</dbReference>
<dbReference type="SMART" id="SM01131">
    <property type="entry name" value="DHHA2"/>
    <property type="match status" value="1"/>
</dbReference>
<protein>
    <submittedName>
        <fullName evidence="2">Related to exopolyphosphatase</fullName>
    </submittedName>
</protein>
<dbReference type="InterPro" id="IPR038763">
    <property type="entry name" value="DHH_sf"/>
</dbReference>
<evidence type="ECO:0000313" key="2">
    <source>
        <dbReference type="EMBL" id="SPN99697.1"/>
    </source>
</evidence>
<dbReference type="GO" id="GO:0005737">
    <property type="term" value="C:cytoplasm"/>
    <property type="evidence" value="ECO:0007669"/>
    <property type="project" value="InterPro"/>
</dbReference>
<dbReference type="SUPFAM" id="SSF64182">
    <property type="entry name" value="DHH phosphoesterases"/>
    <property type="match status" value="1"/>
</dbReference>
<evidence type="ECO:0000313" key="3">
    <source>
        <dbReference type="Proteomes" id="UP001187682"/>
    </source>
</evidence>
<sequence>MTAVLRHVGLEPQDLLTLDDLPDIEPRDTRFLLVDHNSPTGVVRRFGDRVVGTIDHHADEGHVPADCGEEPRLIETCGSCVSLITHYCREVWDDLAREGSSSADAAAADKAMALMALAVIFSDTVNLTAKDKVMPKDTSAVEYLEAKLEGSGYDRQAYCDKISAVRLDLSDLSLRDIFRKDYKEWVSGDLRLGTCSVVQNFGYMLGRAGSEDVLVGELGRWAEEKQLDLVSVMTLAIGDGKYERELLLWGRNDRAVRAAKKFSTDYGEELGLSPLNDGALDVDGETDWRRVWKQGSVKQSRKQIAPLIRKAME</sequence>
<dbReference type="InterPro" id="IPR038222">
    <property type="entry name" value="DHHA2_dom_sf"/>
</dbReference>
<gene>
    <name evidence="2" type="ORF">DNG_02548</name>
</gene>
<dbReference type="Pfam" id="PF02833">
    <property type="entry name" value="DHHA2"/>
    <property type="match status" value="1"/>
</dbReference>
<dbReference type="PANTHER" id="PTHR12112:SF39">
    <property type="entry name" value="EG:152A3.5 PROTEIN (FBGN0003116_PN PROTEIN)"/>
    <property type="match status" value="1"/>
</dbReference>
<dbReference type="Gene3D" id="3.10.310.20">
    <property type="entry name" value="DHHA2 domain"/>
    <property type="match status" value="1"/>
</dbReference>
<reference evidence="2" key="1">
    <citation type="submission" date="2018-03" db="EMBL/GenBank/DDBJ databases">
        <authorList>
            <person name="Guldener U."/>
        </authorList>
    </citation>
    <scope>NUCLEOTIDE SEQUENCE</scope>
</reference>
<dbReference type="Proteomes" id="UP001187682">
    <property type="component" value="Unassembled WGS sequence"/>
</dbReference>
<feature type="domain" description="DHHA2" evidence="1">
    <location>
        <begin position="159"/>
        <end position="312"/>
    </location>
</feature>
<dbReference type="InterPro" id="IPR004097">
    <property type="entry name" value="DHHA2"/>
</dbReference>
<dbReference type="PANTHER" id="PTHR12112">
    <property type="entry name" value="BNIP - RELATED"/>
    <property type="match status" value="1"/>
</dbReference>
<dbReference type="GO" id="GO:0004309">
    <property type="term" value="F:exopolyphosphatase activity"/>
    <property type="evidence" value="ECO:0007669"/>
    <property type="project" value="TreeGrafter"/>
</dbReference>
<name>A0AAE8SSQ9_9PEZI</name>
<proteinExistence type="predicted"/>
<evidence type="ECO:0000259" key="1">
    <source>
        <dbReference type="SMART" id="SM01131"/>
    </source>
</evidence>
<dbReference type="Gene3D" id="3.90.1640.10">
    <property type="entry name" value="inorganic pyrophosphatase (n-terminal core)"/>
    <property type="match status" value="1"/>
</dbReference>
<dbReference type="AlphaFoldDB" id="A0AAE8SSQ9"/>